<keyword evidence="1" id="KW-0812">Transmembrane</keyword>
<organism evidence="2 3">
    <name type="scientific">Proteus terrae subsp. cibarius</name>
    <dbReference type="NCBI Taxonomy" id="626774"/>
    <lineage>
        <taxon>Bacteria</taxon>
        <taxon>Pseudomonadati</taxon>
        <taxon>Pseudomonadota</taxon>
        <taxon>Gammaproteobacteria</taxon>
        <taxon>Enterobacterales</taxon>
        <taxon>Morganellaceae</taxon>
        <taxon>Proteus</taxon>
    </lineage>
</organism>
<dbReference type="GeneID" id="97012223"/>
<dbReference type="EMBL" id="CP047340">
    <property type="protein sequence ID" value="QIF89179.1"/>
    <property type="molecule type" value="Genomic_DNA"/>
</dbReference>
<proteinExistence type="predicted"/>
<evidence type="ECO:0000256" key="1">
    <source>
        <dbReference type="SAM" id="Phobius"/>
    </source>
</evidence>
<protein>
    <submittedName>
        <fullName evidence="2">Uncharacterized protein</fullName>
    </submittedName>
</protein>
<reference evidence="2 3" key="1">
    <citation type="submission" date="2020-01" db="EMBL/GenBank/DDBJ databases">
        <title>The genomic epidemiology of tigecycline resistance gene tet(X) variants in a swine farm in China.</title>
        <authorList>
            <person name="Peng K."/>
            <person name="Li R."/>
        </authorList>
    </citation>
    <scope>NUCLEOTIDE SEQUENCE [LARGE SCALE GENOMIC DNA]</scope>
    <source>
        <strain evidence="2 3">ZF1</strain>
    </source>
</reference>
<gene>
    <name evidence="2" type="ORF">GTH23_03645</name>
</gene>
<sequence length="67" mass="7773">MNMVVIDKELRNILCMALKKLNGWLLRINSSKVKEGIRNYSDYSRNQTIVLQLLLNILCLYTVIVCS</sequence>
<keyword evidence="1" id="KW-0472">Membrane</keyword>
<accession>A0ABX6JJ09</accession>
<dbReference type="Proteomes" id="UP000501338">
    <property type="component" value="Chromosome"/>
</dbReference>
<dbReference type="RefSeq" id="WP_109419083.1">
    <property type="nucleotide sequence ID" value="NZ_CP045008.1"/>
</dbReference>
<evidence type="ECO:0000313" key="3">
    <source>
        <dbReference type="Proteomes" id="UP000501338"/>
    </source>
</evidence>
<keyword evidence="1" id="KW-1133">Transmembrane helix</keyword>
<name>A0ABX6JJ09_9GAMM</name>
<feature type="transmembrane region" description="Helical" evidence="1">
    <location>
        <begin position="49"/>
        <end position="66"/>
    </location>
</feature>
<keyword evidence="3" id="KW-1185">Reference proteome</keyword>
<evidence type="ECO:0000313" key="2">
    <source>
        <dbReference type="EMBL" id="QIF89179.1"/>
    </source>
</evidence>